<evidence type="ECO:0000313" key="6">
    <source>
        <dbReference type="EMBL" id="CAJ1939894.1"/>
    </source>
</evidence>
<feature type="region of interest" description="Disordered" evidence="3">
    <location>
        <begin position="444"/>
        <end position="469"/>
    </location>
</feature>
<keyword evidence="7" id="KW-1185">Reference proteome</keyword>
<dbReference type="InterPro" id="IPR009057">
    <property type="entry name" value="Homeodomain-like_sf"/>
</dbReference>
<dbReference type="InterPro" id="IPR001005">
    <property type="entry name" value="SANT/Myb"/>
</dbReference>
<gene>
    <name evidence="6" type="ORF">AYBTSS11_LOCUS9399</name>
</gene>
<evidence type="ECO:0000256" key="1">
    <source>
        <dbReference type="ARBA" id="ARBA00004123"/>
    </source>
</evidence>
<evidence type="ECO:0000256" key="2">
    <source>
        <dbReference type="ARBA" id="ARBA00023242"/>
    </source>
</evidence>
<feature type="domain" description="HTH myb-type" evidence="5">
    <location>
        <begin position="67"/>
        <end position="121"/>
    </location>
</feature>
<dbReference type="Gene3D" id="1.10.10.60">
    <property type="entry name" value="Homeodomain-like"/>
    <property type="match status" value="1"/>
</dbReference>
<dbReference type="GO" id="GO:0000978">
    <property type="term" value="F:RNA polymerase II cis-regulatory region sequence-specific DNA binding"/>
    <property type="evidence" value="ECO:0007669"/>
    <property type="project" value="TreeGrafter"/>
</dbReference>
<dbReference type="AlphaFoldDB" id="A0AA86S2J9"/>
<evidence type="ECO:0000259" key="5">
    <source>
        <dbReference type="PROSITE" id="PS51294"/>
    </source>
</evidence>
<keyword evidence="2" id="KW-0539">Nucleus</keyword>
<name>A0AA86S2J9_9FABA</name>
<dbReference type="Pfam" id="PF00249">
    <property type="entry name" value="Myb_DNA-binding"/>
    <property type="match status" value="1"/>
</dbReference>
<dbReference type="SMART" id="SM00717">
    <property type="entry name" value="SANT"/>
    <property type="match status" value="1"/>
</dbReference>
<feature type="region of interest" description="Disordered" evidence="3">
    <location>
        <begin position="1"/>
        <end position="37"/>
    </location>
</feature>
<accession>A0AA86S2J9</accession>
<dbReference type="SUPFAM" id="SSF46689">
    <property type="entry name" value="Homeodomain-like"/>
    <property type="match status" value="1"/>
</dbReference>
<dbReference type="InterPro" id="IPR017930">
    <property type="entry name" value="Myb_dom"/>
</dbReference>
<feature type="compositionally biased region" description="Basic and acidic residues" evidence="3">
    <location>
        <begin position="7"/>
        <end position="34"/>
    </location>
</feature>
<evidence type="ECO:0000259" key="4">
    <source>
        <dbReference type="PROSITE" id="PS50090"/>
    </source>
</evidence>
<evidence type="ECO:0000256" key="3">
    <source>
        <dbReference type="SAM" id="MobiDB-lite"/>
    </source>
</evidence>
<dbReference type="PROSITE" id="PS50090">
    <property type="entry name" value="MYB_LIKE"/>
    <property type="match status" value="1"/>
</dbReference>
<dbReference type="Gramene" id="rna-AYBTSS11_LOCUS9399">
    <property type="protein sequence ID" value="CAJ1939894.1"/>
    <property type="gene ID" value="gene-AYBTSS11_LOCUS9399"/>
</dbReference>
<protein>
    <submittedName>
        <fullName evidence="6">Uncharacterized protein</fullName>
    </submittedName>
</protein>
<dbReference type="Proteomes" id="UP001189624">
    <property type="component" value="Chromosome 3"/>
</dbReference>
<comment type="subcellular location">
    <subcellularLocation>
        <location evidence="1">Nucleus</location>
    </subcellularLocation>
</comment>
<evidence type="ECO:0000313" key="7">
    <source>
        <dbReference type="Proteomes" id="UP001189624"/>
    </source>
</evidence>
<reference evidence="6" key="1">
    <citation type="submission" date="2023-10" db="EMBL/GenBank/DDBJ databases">
        <authorList>
            <person name="Domelevo Entfellner J.-B."/>
        </authorList>
    </citation>
    <scope>NUCLEOTIDE SEQUENCE</scope>
</reference>
<dbReference type="GO" id="GO:0005634">
    <property type="term" value="C:nucleus"/>
    <property type="evidence" value="ECO:0007669"/>
    <property type="project" value="UniProtKB-SubCell"/>
</dbReference>
<feature type="compositionally biased region" description="Polar residues" evidence="3">
    <location>
        <begin position="447"/>
        <end position="456"/>
    </location>
</feature>
<dbReference type="PROSITE" id="PS51294">
    <property type="entry name" value="HTH_MYB"/>
    <property type="match status" value="1"/>
</dbReference>
<feature type="domain" description="Myb-like" evidence="4">
    <location>
        <begin position="67"/>
        <end position="117"/>
    </location>
</feature>
<dbReference type="GO" id="GO:0000981">
    <property type="term" value="F:DNA-binding transcription factor activity, RNA polymerase II-specific"/>
    <property type="evidence" value="ECO:0007669"/>
    <property type="project" value="TreeGrafter"/>
</dbReference>
<dbReference type="CDD" id="cd00167">
    <property type="entry name" value="SANT"/>
    <property type="match status" value="1"/>
</dbReference>
<dbReference type="PANTHER" id="PTHR45614:SF76">
    <property type="entry name" value="TRANSCRIPTION FACTOR MYB124"/>
    <property type="match status" value="1"/>
</dbReference>
<dbReference type="PANTHER" id="PTHR45614">
    <property type="entry name" value="MYB PROTEIN-RELATED"/>
    <property type="match status" value="1"/>
</dbReference>
<dbReference type="EMBL" id="OY731400">
    <property type="protein sequence ID" value="CAJ1939894.1"/>
    <property type="molecule type" value="Genomic_DNA"/>
</dbReference>
<dbReference type="InterPro" id="IPR050560">
    <property type="entry name" value="MYB_TF"/>
</dbReference>
<proteinExistence type="predicted"/>
<organism evidence="6 7">
    <name type="scientific">Sphenostylis stenocarpa</name>
    <dbReference type="NCBI Taxonomy" id="92480"/>
    <lineage>
        <taxon>Eukaryota</taxon>
        <taxon>Viridiplantae</taxon>
        <taxon>Streptophyta</taxon>
        <taxon>Embryophyta</taxon>
        <taxon>Tracheophyta</taxon>
        <taxon>Spermatophyta</taxon>
        <taxon>Magnoliopsida</taxon>
        <taxon>eudicotyledons</taxon>
        <taxon>Gunneridae</taxon>
        <taxon>Pentapetalae</taxon>
        <taxon>rosids</taxon>
        <taxon>fabids</taxon>
        <taxon>Fabales</taxon>
        <taxon>Fabaceae</taxon>
        <taxon>Papilionoideae</taxon>
        <taxon>50 kb inversion clade</taxon>
        <taxon>NPAAA clade</taxon>
        <taxon>indigoferoid/millettioid clade</taxon>
        <taxon>Phaseoleae</taxon>
        <taxon>Sphenostylis</taxon>
    </lineage>
</organism>
<sequence length="469" mass="53573">MMLQDMKQQHNEESTKKEDNEESTKKEHNEESKKKERHIVTWTQEEDDILREQIGIHGTEKWYTYLNSDFKKGGWSAEEDMLLCEAQKIFGNRWTEIAKVVSGRTDNAVKNRFSTLCRKKEKHAALAKENSTSYFNSNNKRIMFQHYNNMDTTSESGVSIKKMRRAHIPDDAEKIKFGDRSHLRNGAPLNQQQRAPFTVLAQNSHNSDNLPDQHHVCNPKFDTAHDNRIQGTFLKKDDPKRSALMQQAELLSSLALKVDTKNMDQSLEHTWKVLQEFLSRNKESDIPGHKIPDLRLVDKDMIKDLKSVNEEGQTCWRQVEWYEDSPGSSGYSTESTFLCRSAGDNSEHPLHQDIGTEMKSEQLGDENGVGREEKRVLATANMDQDMLRCCEEQTNKDGIVSTSSRLEFNSPVQVTPLFRSMAAGIPSPQFSESERNFLRKTLGVESPSINPSANSSQPPPCKRALLPSL</sequence>